<keyword evidence="3" id="KW-0238">DNA-binding</keyword>
<dbReference type="PANTHER" id="PTHR34075:SF5">
    <property type="entry name" value="BLR3430 PROTEIN"/>
    <property type="match status" value="1"/>
</dbReference>
<dbReference type="PANTHER" id="PTHR34075">
    <property type="entry name" value="BLR3430 PROTEIN"/>
    <property type="match status" value="1"/>
</dbReference>
<sequence>MDPGPGGPPDARYRRFLAAGQLAIQRCRACARHIFYPRSLCPACGGGELAWVAPAGTGAVYSTTIVRRKPEQGGDYNVVLVDLDEGVRMMSRVVGLAPEAVTIGLRVRAEIAREGDAPILLFRPEEAP</sequence>
<comment type="caution">
    <text evidence="3">The sequence shown here is derived from an EMBL/GenBank/DDBJ whole genome shotgun (WGS) entry which is preliminary data.</text>
</comment>
<gene>
    <name evidence="3" type="ORF">E4O86_21540</name>
</gene>
<dbReference type="InterPro" id="IPR022002">
    <property type="entry name" value="ChsH2_Znr"/>
</dbReference>
<evidence type="ECO:0000313" key="4">
    <source>
        <dbReference type="Proteomes" id="UP000773614"/>
    </source>
</evidence>
<name>A0A964T9D9_9HYPH</name>
<reference evidence="3" key="1">
    <citation type="submission" date="2019-03" db="EMBL/GenBank/DDBJ databases">
        <title>Afifella sp. nov., isolated from activated sludge.</title>
        <authorList>
            <person name="Li Q."/>
            <person name="Liu Y."/>
        </authorList>
    </citation>
    <scope>NUCLEOTIDE SEQUENCE</scope>
    <source>
        <strain evidence="3">L72</strain>
    </source>
</reference>
<evidence type="ECO:0000259" key="1">
    <source>
        <dbReference type="Pfam" id="PF01796"/>
    </source>
</evidence>
<dbReference type="Pfam" id="PF01796">
    <property type="entry name" value="OB_ChsH2_C"/>
    <property type="match status" value="1"/>
</dbReference>
<organism evidence="3 4">
    <name type="scientific">Propylenella binzhouense</name>
    <dbReference type="NCBI Taxonomy" id="2555902"/>
    <lineage>
        <taxon>Bacteria</taxon>
        <taxon>Pseudomonadati</taxon>
        <taxon>Pseudomonadota</taxon>
        <taxon>Alphaproteobacteria</taxon>
        <taxon>Hyphomicrobiales</taxon>
        <taxon>Propylenellaceae</taxon>
        <taxon>Propylenella</taxon>
    </lineage>
</organism>
<dbReference type="AlphaFoldDB" id="A0A964T9D9"/>
<dbReference type="InterPro" id="IPR052513">
    <property type="entry name" value="Thioester_dehydratase-like"/>
</dbReference>
<protein>
    <submittedName>
        <fullName evidence="3">DNA-binding protein</fullName>
    </submittedName>
</protein>
<dbReference type="Gene3D" id="6.10.30.10">
    <property type="match status" value="1"/>
</dbReference>
<dbReference type="InterPro" id="IPR002878">
    <property type="entry name" value="ChsH2_C"/>
</dbReference>
<feature type="domain" description="ChsH2 rubredoxin-like zinc ribbon" evidence="2">
    <location>
        <begin position="17"/>
        <end position="49"/>
    </location>
</feature>
<dbReference type="EMBL" id="SPKJ01000146">
    <property type="protein sequence ID" value="MYZ50297.1"/>
    <property type="molecule type" value="Genomic_DNA"/>
</dbReference>
<dbReference type="SUPFAM" id="SSF50249">
    <property type="entry name" value="Nucleic acid-binding proteins"/>
    <property type="match status" value="1"/>
</dbReference>
<dbReference type="GO" id="GO:0003677">
    <property type="term" value="F:DNA binding"/>
    <property type="evidence" value="ECO:0007669"/>
    <property type="project" value="UniProtKB-KW"/>
</dbReference>
<keyword evidence="4" id="KW-1185">Reference proteome</keyword>
<feature type="domain" description="ChsH2 C-terminal OB-fold" evidence="1">
    <location>
        <begin position="51"/>
        <end position="110"/>
    </location>
</feature>
<proteinExistence type="predicted"/>
<dbReference type="InterPro" id="IPR012340">
    <property type="entry name" value="NA-bd_OB-fold"/>
</dbReference>
<evidence type="ECO:0000313" key="3">
    <source>
        <dbReference type="EMBL" id="MYZ50297.1"/>
    </source>
</evidence>
<dbReference type="Pfam" id="PF12172">
    <property type="entry name" value="zf-ChsH2"/>
    <property type="match status" value="1"/>
</dbReference>
<accession>A0A964T9D9</accession>
<evidence type="ECO:0000259" key="2">
    <source>
        <dbReference type="Pfam" id="PF12172"/>
    </source>
</evidence>
<dbReference type="Proteomes" id="UP000773614">
    <property type="component" value="Unassembled WGS sequence"/>
</dbReference>
<dbReference type="OrthoDB" id="7595207at2"/>